<evidence type="ECO:0000256" key="5">
    <source>
        <dbReference type="ARBA" id="ARBA00037974"/>
    </source>
</evidence>
<dbReference type="Pfam" id="PF00155">
    <property type="entry name" value="Aminotran_1_2"/>
    <property type="match status" value="1"/>
</dbReference>
<dbReference type="GO" id="GO:0004601">
    <property type="term" value="F:peroxidase activity"/>
    <property type="evidence" value="ECO:0007669"/>
    <property type="project" value="UniProtKB-KW"/>
</dbReference>
<dbReference type="InterPro" id="IPR004839">
    <property type="entry name" value="Aminotransferase_I/II_large"/>
</dbReference>
<reference evidence="7 8" key="1">
    <citation type="submission" date="2018-06" db="EMBL/GenBank/DDBJ databases">
        <authorList>
            <consortium name="Pathogen Informatics"/>
            <person name="Doyle S."/>
        </authorList>
    </citation>
    <scope>NUCLEOTIDE SEQUENCE [LARGE SCALE GENOMIC DNA]</scope>
    <source>
        <strain evidence="7 8">NCTC12224</strain>
    </source>
</reference>
<dbReference type="NCBIfam" id="TIGR04350">
    <property type="entry name" value="C_S_lyase_PatB"/>
    <property type="match status" value="1"/>
</dbReference>
<sequence length="386" mass="43383">MGYDFTTLPERFASNAYKWQETQKDKEVLPLWIADMDFVVFPEMTAALEDFAKSQVFGYDAPKDSLYQAVLDWEEKQHGYCFSKEAILFISGVVPAISVAIQAFSKEGEAVLINSPVYPPFARTVKLNKRRLISNSIVERNGRFEIDFEQLEKDIVDNEVKVYVLCNPHNPGGRVWSKEELQKIGQLCQKHGVILVSDEIHQDLTLYDNKHHSINTIDPSFKDFSLVLTSATKTFNIAGTKNSFAIIENPKLRKAFSQQQLVNNQHEVSTLGLIATEVAYTKGKAWLEALKPVLEDNINEVVTTLSQKTAIKVMKPGGTYLVWLDFSAYGLSHEELQHKIRKEAKLVLNDGLSFGAEGDKHFRLNAAAPKSLITEALGRLVAVFGV</sequence>
<evidence type="ECO:0000259" key="6">
    <source>
        <dbReference type="Pfam" id="PF00155"/>
    </source>
</evidence>
<proteinExistence type="inferred from homology"/>
<keyword evidence="7" id="KW-0560">Oxidoreductase</keyword>
<dbReference type="Gene3D" id="3.40.640.10">
    <property type="entry name" value="Type I PLP-dependent aspartate aminotransferase-like (Major domain)"/>
    <property type="match status" value="1"/>
</dbReference>
<dbReference type="InterPro" id="IPR015424">
    <property type="entry name" value="PyrdxlP-dep_Trfase"/>
</dbReference>
<evidence type="ECO:0000256" key="4">
    <source>
        <dbReference type="ARBA" id="ARBA00023239"/>
    </source>
</evidence>
<comment type="similarity">
    <text evidence="5">Belongs to the class-II pyridoxal-phosphate-dependent aminotransferase family. MalY/PatB cystathionine beta-lyase subfamily.</text>
</comment>
<keyword evidence="3" id="KW-0663">Pyridoxal phosphate</keyword>
<dbReference type="Gene3D" id="3.90.1150.10">
    <property type="entry name" value="Aspartate Aminotransferase, domain 1"/>
    <property type="match status" value="1"/>
</dbReference>
<dbReference type="InterPro" id="IPR015421">
    <property type="entry name" value="PyrdxlP-dep_Trfase_major"/>
</dbReference>
<organism evidence="7 8">
    <name type="scientific">Streptococcus hyointestinalis</name>
    <dbReference type="NCBI Taxonomy" id="1337"/>
    <lineage>
        <taxon>Bacteria</taxon>
        <taxon>Bacillati</taxon>
        <taxon>Bacillota</taxon>
        <taxon>Bacilli</taxon>
        <taxon>Lactobacillales</taxon>
        <taxon>Streptococcaceae</taxon>
        <taxon>Streptococcus</taxon>
    </lineage>
</organism>
<evidence type="ECO:0000313" key="7">
    <source>
        <dbReference type="EMBL" id="SUN60356.1"/>
    </source>
</evidence>
<dbReference type="SUPFAM" id="SSF53383">
    <property type="entry name" value="PLP-dependent transferases"/>
    <property type="match status" value="1"/>
</dbReference>
<evidence type="ECO:0000313" key="8">
    <source>
        <dbReference type="Proteomes" id="UP000254924"/>
    </source>
</evidence>
<dbReference type="PANTHER" id="PTHR43525">
    <property type="entry name" value="PROTEIN MALY"/>
    <property type="match status" value="1"/>
</dbReference>
<dbReference type="GO" id="GO:0047804">
    <property type="term" value="F:cysteine-S-conjugate beta-lyase activity"/>
    <property type="evidence" value="ECO:0007669"/>
    <property type="project" value="UniProtKB-EC"/>
</dbReference>
<dbReference type="CDD" id="cd00609">
    <property type="entry name" value="AAT_like"/>
    <property type="match status" value="1"/>
</dbReference>
<dbReference type="AlphaFoldDB" id="A0A380K896"/>
<dbReference type="InterPro" id="IPR015422">
    <property type="entry name" value="PyrdxlP-dep_Trfase_small"/>
</dbReference>
<keyword evidence="7" id="KW-0575">Peroxidase</keyword>
<gene>
    <name evidence="7" type="primary">patB</name>
    <name evidence="7" type="ORF">NCTC12224_00832</name>
</gene>
<dbReference type="EMBL" id="UHFN01000007">
    <property type="protein sequence ID" value="SUN60356.1"/>
    <property type="molecule type" value="Genomic_DNA"/>
</dbReference>
<dbReference type="GO" id="GO:0030170">
    <property type="term" value="F:pyridoxal phosphate binding"/>
    <property type="evidence" value="ECO:0007669"/>
    <property type="project" value="InterPro"/>
</dbReference>
<name>A0A380K896_9STRE</name>
<evidence type="ECO:0000256" key="2">
    <source>
        <dbReference type="ARBA" id="ARBA00012224"/>
    </source>
</evidence>
<feature type="domain" description="Aminotransferase class I/classII large" evidence="6">
    <location>
        <begin position="29"/>
        <end position="380"/>
    </location>
</feature>
<accession>A0A380K896</accession>
<dbReference type="InterPro" id="IPR027619">
    <property type="entry name" value="C-S_lyase_PatB-like"/>
</dbReference>
<protein>
    <recommendedName>
        <fullName evidence="2">cysteine-S-conjugate beta-lyase</fullName>
        <ecNumber evidence="2">4.4.1.13</ecNumber>
    </recommendedName>
</protein>
<dbReference type="OrthoDB" id="9802872at2"/>
<dbReference type="PANTHER" id="PTHR43525:SF1">
    <property type="entry name" value="PROTEIN MALY"/>
    <property type="match status" value="1"/>
</dbReference>
<comment type="cofactor">
    <cofactor evidence="1">
        <name>pyridoxal 5'-phosphate</name>
        <dbReference type="ChEBI" id="CHEBI:597326"/>
    </cofactor>
</comment>
<keyword evidence="8" id="KW-1185">Reference proteome</keyword>
<dbReference type="EC" id="4.4.1.13" evidence="2"/>
<dbReference type="Proteomes" id="UP000254924">
    <property type="component" value="Unassembled WGS sequence"/>
</dbReference>
<evidence type="ECO:0000256" key="1">
    <source>
        <dbReference type="ARBA" id="ARBA00001933"/>
    </source>
</evidence>
<evidence type="ECO:0000256" key="3">
    <source>
        <dbReference type="ARBA" id="ARBA00022898"/>
    </source>
</evidence>
<keyword evidence="4 7" id="KW-0456">Lyase</keyword>
<dbReference type="InterPro" id="IPR051798">
    <property type="entry name" value="Class-II_PLP-Dep_Aminotrans"/>
</dbReference>